<evidence type="ECO:0000256" key="1">
    <source>
        <dbReference type="ARBA" id="ARBA00004496"/>
    </source>
</evidence>
<evidence type="ECO:0000256" key="4">
    <source>
        <dbReference type="ARBA" id="ARBA00022723"/>
    </source>
</evidence>
<keyword evidence="10" id="KW-1185">Reference proteome</keyword>
<evidence type="ECO:0000313" key="9">
    <source>
        <dbReference type="EMBL" id="KAA1010646.1"/>
    </source>
</evidence>
<protein>
    <recommendedName>
        <fullName evidence="8">D,D-heptose 1,7-bisphosphate phosphatase</fullName>
    </recommendedName>
</protein>
<organism evidence="9 10">
    <name type="scientific">Paraburkholderia panacisoli</name>
    <dbReference type="NCBI Taxonomy" id="2603818"/>
    <lineage>
        <taxon>Bacteria</taxon>
        <taxon>Pseudomonadati</taxon>
        <taxon>Pseudomonadota</taxon>
        <taxon>Betaproteobacteria</taxon>
        <taxon>Burkholderiales</taxon>
        <taxon>Burkholderiaceae</taxon>
        <taxon>Paraburkholderia</taxon>
    </lineage>
</organism>
<dbReference type="Pfam" id="PF13242">
    <property type="entry name" value="Hydrolase_like"/>
    <property type="match status" value="1"/>
</dbReference>
<keyword evidence="4" id="KW-0479">Metal-binding</keyword>
<evidence type="ECO:0000256" key="2">
    <source>
        <dbReference type="ARBA" id="ARBA00005628"/>
    </source>
</evidence>
<name>A0A5B0H672_9BURK</name>
<dbReference type="AlphaFoldDB" id="A0A5B0H672"/>
<dbReference type="InterPro" id="IPR006543">
    <property type="entry name" value="Histidinol-phos"/>
</dbReference>
<dbReference type="NCBIfam" id="NF006506">
    <property type="entry name" value="PRK08942.1"/>
    <property type="match status" value="1"/>
</dbReference>
<evidence type="ECO:0000256" key="3">
    <source>
        <dbReference type="ARBA" id="ARBA00022490"/>
    </source>
</evidence>
<dbReference type="SUPFAM" id="SSF56784">
    <property type="entry name" value="HAD-like"/>
    <property type="match status" value="1"/>
</dbReference>
<evidence type="ECO:0000313" key="10">
    <source>
        <dbReference type="Proteomes" id="UP000325273"/>
    </source>
</evidence>
<keyword evidence="7" id="KW-0119">Carbohydrate metabolism</keyword>
<comment type="subcellular location">
    <subcellularLocation>
        <location evidence="1">Cytoplasm</location>
    </subcellularLocation>
</comment>
<dbReference type="EMBL" id="VTUZ01000012">
    <property type="protein sequence ID" value="KAA1010646.1"/>
    <property type="molecule type" value="Genomic_DNA"/>
</dbReference>
<dbReference type="NCBIfam" id="TIGR01656">
    <property type="entry name" value="Histidinol-ppas"/>
    <property type="match status" value="1"/>
</dbReference>
<dbReference type="NCBIfam" id="TIGR00213">
    <property type="entry name" value="GmhB_yaeD"/>
    <property type="match status" value="1"/>
</dbReference>
<evidence type="ECO:0000256" key="8">
    <source>
        <dbReference type="ARBA" id="ARBA00031828"/>
    </source>
</evidence>
<accession>A0A5B0H672</accession>
<dbReference type="GO" id="GO:0005975">
    <property type="term" value="P:carbohydrate metabolic process"/>
    <property type="evidence" value="ECO:0007669"/>
    <property type="project" value="InterPro"/>
</dbReference>
<keyword evidence="3" id="KW-0963">Cytoplasm</keyword>
<sequence length="201" mass="22268">MTRKALFLDRDGVVNIDSGYVHEPNECVFIEDIFALVRAANHAGYAVVLVTNQAGIGRGYFPLSQFQAFTAWMLGEFQNRDARIDRVYHCPHHPEFGLGDYRQACDCRKPQPGMFVQARADLDLDMGGSLMIGDKLSDLEAAARAGVGHRFLLAPIGEHGVELPASLGSRINRLSELTDWFGQDRLREPQRQSGITLSAPP</sequence>
<dbReference type="PANTHER" id="PTHR42891">
    <property type="entry name" value="D-GLYCERO-BETA-D-MANNO-HEPTOSE-1,7-BISPHOSPHATE 7-PHOSPHATASE"/>
    <property type="match status" value="1"/>
</dbReference>
<evidence type="ECO:0000256" key="6">
    <source>
        <dbReference type="ARBA" id="ARBA00022833"/>
    </source>
</evidence>
<dbReference type="GO" id="GO:0016791">
    <property type="term" value="F:phosphatase activity"/>
    <property type="evidence" value="ECO:0007669"/>
    <property type="project" value="InterPro"/>
</dbReference>
<keyword evidence="5 9" id="KW-0378">Hydrolase</keyword>
<dbReference type="NCBIfam" id="TIGR01662">
    <property type="entry name" value="HAD-SF-IIIA"/>
    <property type="match status" value="1"/>
</dbReference>
<dbReference type="Gene3D" id="3.40.50.1000">
    <property type="entry name" value="HAD superfamily/HAD-like"/>
    <property type="match status" value="1"/>
</dbReference>
<dbReference type="InterPro" id="IPR023214">
    <property type="entry name" value="HAD_sf"/>
</dbReference>
<evidence type="ECO:0000256" key="7">
    <source>
        <dbReference type="ARBA" id="ARBA00023277"/>
    </source>
</evidence>
<gene>
    <name evidence="9" type="primary">gmhB</name>
    <name evidence="9" type="ORF">FVF58_20120</name>
</gene>
<dbReference type="GO" id="GO:0005737">
    <property type="term" value="C:cytoplasm"/>
    <property type="evidence" value="ECO:0007669"/>
    <property type="project" value="UniProtKB-SubCell"/>
</dbReference>
<dbReference type="CDD" id="cd07503">
    <property type="entry name" value="HAD_HisB-N"/>
    <property type="match status" value="1"/>
</dbReference>
<dbReference type="RefSeq" id="WP_149671623.1">
    <property type="nucleotide sequence ID" value="NZ_VTUZ01000012.1"/>
</dbReference>
<proteinExistence type="inferred from homology"/>
<comment type="similarity">
    <text evidence="2">Belongs to the GmhB family.</text>
</comment>
<dbReference type="InterPro" id="IPR036412">
    <property type="entry name" value="HAD-like_sf"/>
</dbReference>
<comment type="caution">
    <text evidence="9">The sequence shown here is derived from an EMBL/GenBank/DDBJ whole genome shotgun (WGS) entry which is preliminary data.</text>
</comment>
<dbReference type="InterPro" id="IPR004446">
    <property type="entry name" value="Heptose_bisP_phosphatase"/>
</dbReference>
<reference evidence="9 10" key="1">
    <citation type="submission" date="2019-08" db="EMBL/GenBank/DDBJ databases">
        <title>Paraburkholderia sp. DCY113.</title>
        <authorList>
            <person name="Kang J."/>
        </authorList>
    </citation>
    <scope>NUCLEOTIDE SEQUENCE [LARGE SCALE GENOMIC DNA]</scope>
    <source>
        <strain evidence="9 10">DCY113</strain>
    </source>
</reference>
<keyword evidence="6" id="KW-0862">Zinc</keyword>
<dbReference type="GO" id="GO:0046872">
    <property type="term" value="F:metal ion binding"/>
    <property type="evidence" value="ECO:0007669"/>
    <property type="project" value="UniProtKB-KW"/>
</dbReference>
<evidence type="ECO:0000256" key="5">
    <source>
        <dbReference type="ARBA" id="ARBA00022801"/>
    </source>
</evidence>
<dbReference type="Proteomes" id="UP000325273">
    <property type="component" value="Unassembled WGS sequence"/>
</dbReference>
<dbReference type="FunFam" id="3.40.50.1000:FF:000037">
    <property type="entry name" value="D,D-heptose 1,7-bisphosphate phosphatase"/>
    <property type="match status" value="1"/>
</dbReference>
<dbReference type="PANTHER" id="PTHR42891:SF1">
    <property type="entry name" value="D-GLYCERO-BETA-D-MANNO-HEPTOSE-1,7-BISPHOSPHATE 7-PHOSPHATASE"/>
    <property type="match status" value="1"/>
</dbReference>
<dbReference type="InterPro" id="IPR006549">
    <property type="entry name" value="HAD-SF_hydro_IIIA"/>
</dbReference>